<dbReference type="InterPro" id="IPR009080">
    <property type="entry name" value="tRNAsynth_Ia_anticodon-bd"/>
</dbReference>
<name>A0A0E9N905_SAICN</name>
<feature type="domain" description="Aminoacyl-tRNA synthetase class Ia" evidence="10">
    <location>
        <begin position="76"/>
        <end position="130"/>
    </location>
</feature>
<dbReference type="AlphaFoldDB" id="A0A0E9N905"/>
<protein>
    <recommendedName>
        <fullName evidence="2">leucine--tRNA ligase</fullName>
        <ecNumber evidence="2">6.1.1.4</ecNumber>
    </recommendedName>
    <alternativeName>
        <fullName evidence="8">Leucyl-tRNA synthetase</fullName>
    </alternativeName>
</protein>
<dbReference type="Pfam" id="PF24810">
    <property type="entry name" value="RBD_LARS1"/>
    <property type="match status" value="1"/>
</dbReference>
<comment type="caution">
    <text evidence="13">The sequence shown here is derived from an EMBL/GenBank/DDBJ whole genome shotgun (WGS) entry which is preliminary data.</text>
</comment>
<dbReference type="GO" id="GO:0005524">
    <property type="term" value="F:ATP binding"/>
    <property type="evidence" value="ECO:0007669"/>
    <property type="project" value="UniProtKB-KW"/>
</dbReference>
<evidence type="ECO:0000256" key="4">
    <source>
        <dbReference type="ARBA" id="ARBA00022741"/>
    </source>
</evidence>
<organism evidence="13 14">
    <name type="scientific">Saitoella complicata (strain BCRC 22490 / CBS 7301 / JCM 7358 / NBRC 10748 / NRRL Y-17804)</name>
    <dbReference type="NCBI Taxonomy" id="698492"/>
    <lineage>
        <taxon>Eukaryota</taxon>
        <taxon>Fungi</taxon>
        <taxon>Dikarya</taxon>
        <taxon>Ascomycota</taxon>
        <taxon>Taphrinomycotina</taxon>
        <taxon>Taphrinomycotina incertae sedis</taxon>
        <taxon>Saitoella</taxon>
    </lineage>
</organism>
<evidence type="ECO:0000256" key="5">
    <source>
        <dbReference type="ARBA" id="ARBA00022840"/>
    </source>
</evidence>
<keyword evidence="6" id="KW-0648">Protein biosynthesis</keyword>
<reference evidence="13 14" key="3">
    <citation type="journal article" date="2015" name="Genome Announc.">
        <title>Draft Genome Sequence of the Archiascomycetous Yeast Saitoella complicata.</title>
        <authorList>
            <person name="Yamauchi K."/>
            <person name="Kondo S."/>
            <person name="Hamamoto M."/>
            <person name="Takahashi Y."/>
            <person name="Ogura Y."/>
            <person name="Hayashi T."/>
            <person name="Nishida H."/>
        </authorList>
    </citation>
    <scope>NUCLEOTIDE SEQUENCE [LARGE SCALE GENOMIC DNA]</scope>
    <source>
        <strain evidence="13 14">NRRL Y-17804</strain>
    </source>
</reference>
<evidence type="ECO:0000256" key="3">
    <source>
        <dbReference type="ARBA" id="ARBA00022598"/>
    </source>
</evidence>
<evidence type="ECO:0000259" key="11">
    <source>
        <dbReference type="Pfam" id="PF08264"/>
    </source>
</evidence>
<evidence type="ECO:0000259" key="12">
    <source>
        <dbReference type="Pfam" id="PF24810"/>
    </source>
</evidence>
<dbReference type="Proteomes" id="UP000033140">
    <property type="component" value="Unassembled WGS sequence"/>
</dbReference>
<evidence type="ECO:0000256" key="7">
    <source>
        <dbReference type="ARBA" id="ARBA00023146"/>
    </source>
</evidence>
<proteinExistence type="inferred from homology"/>
<dbReference type="Pfam" id="PF08264">
    <property type="entry name" value="Anticodon_1"/>
    <property type="match status" value="1"/>
</dbReference>
<feature type="domain" description="Leucine--tRNA ligase RagD-binding" evidence="12">
    <location>
        <begin position="977"/>
        <end position="1037"/>
    </location>
</feature>
<dbReference type="GO" id="GO:0006429">
    <property type="term" value="P:leucyl-tRNA aminoacylation"/>
    <property type="evidence" value="ECO:0007669"/>
    <property type="project" value="InterPro"/>
</dbReference>
<dbReference type="PANTHER" id="PTHR45794">
    <property type="entry name" value="LEUCYL-TRNA SYNTHETASE"/>
    <property type="match status" value="1"/>
</dbReference>
<feature type="domain" description="Methionyl/Valyl/Leucyl/Isoleucyl-tRNA synthetase anticodon-binding" evidence="11">
    <location>
        <begin position="827"/>
        <end position="958"/>
    </location>
</feature>
<evidence type="ECO:0000256" key="1">
    <source>
        <dbReference type="ARBA" id="ARBA00005594"/>
    </source>
</evidence>
<dbReference type="InterPro" id="IPR055416">
    <property type="entry name" value="RBD_LARS1"/>
</dbReference>
<dbReference type="CDD" id="cd07959">
    <property type="entry name" value="Anticodon_Ia_Leu_AEc"/>
    <property type="match status" value="1"/>
</dbReference>
<dbReference type="GO" id="GO:0004823">
    <property type="term" value="F:leucine-tRNA ligase activity"/>
    <property type="evidence" value="ECO:0007669"/>
    <property type="project" value="UniProtKB-EC"/>
</dbReference>
<dbReference type="InterPro" id="IPR013155">
    <property type="entry name" value="M/V/L/I-tRNA-synth_anticd-bd"/>
</dbReference>
<evidence type="ECO:0000313" key="14">
    <source>
        <dbReference type="Proteomes" id="UP000033140"/>
    </source>
</evidence>
<evidence type="ECO:0000256" key="8">
    <source>
        <dbReference type="ARBA" id="ARBA00030520"/>
    </source>
</evidence>
<keyword evidence="3" id="KW-0436">Ligase</keyword>
<keyword evidence="5" id="KW-0067">ATP-binding</keyword>
<dbReference type="STRING" id="698492.A0A0E9N905"/>
<dbReference type="InterPro" id="IPR004493">
    <property type="entry name" value="Leu-tRNA-synth_Ia_arc/euk"/>
</dbReference>
<comment type="catalytic activity">
    <reaction evidence="9">
        <text>tRNA(Leu) + L-leucine + ATP = L-leucyl-tRNA(Leu) + AMP + diphosphate</text>
        <dbReference type="Rhea" id="RHEA:11688"/>
        <dbReference type="Rhea" id="RHEA-COMP:9613"/>
        <dbReference type="Rhea" id="RHEA-COMP:9622"/>
        <dbReference type="ChEBI" id="CHEBI:30616"/>
        <dbReference type="ChEBI" id="CHEBI:33019"/>
        <dbReference type="ChEBI" id="CHEBI:57427"/>
        <dbReference type="ChEBI" id="CHEBI:78442"/>
        <dbReference type="ChEBI" id="CHEBI:78494"/>
        <dbReference type="ChEBI" id="CHEBI:456215"/>
        <dbReference type="EC" id="6.1.1.4"/>
    </reaction>
</comment>
<evidence type="ECO:0000313" key="13">
    <source>
        <dbReference type="EMBL" id="GAO46196.1"/>
    </source>
</evidence>
<dbReference type="EC" id="6.1.1.4" evidence="2"/>
<dbReference type="InterPro" id="IPR014729">
    <property type="entry name" value="Rossmann-like_a/b/a_fold"/>
</dbReference>
<dbReference type="Gene3D" id="3.90.740.10">
    <property type="entry name" value="Valyl/Leucyl/Isoleucyl-tRNA synthetase, editing domain"/>
    <property type="match status" value="1"/>
</dbReference>
<dbReference type="PANTHER" id="PTHR45794:SF1">
    <property type="entry name" value="LEUCINE--TRNA LIGASE, CYTOPLASMIC"/>
    <property type="match status" value="1"/>
</dbReference>
<dbReference type="SUPFAM" id="SSF47323">
    <property type="entry name" value="Anticodon-binding domain of a subclass of class I aminoacyl-tRNA synthetases"/>
    <property type="match status" value="1"/>
</dbReference>
<dbReference type="NCBIfam" id="TIGR00395">
    <property type="entry name" value="leuS_arch"/>
    <property type="match status" value="1"/>
</dbReference>
<keyword evidence="14" id="KW-1185">Reference proteome</keyword>
<dbReference type="FunFam" id="3.90.740.10:FF:000001">
    <property type="entry name" value="Leucine--tRNA ligase, cytoplasmic"/>
    <property type="match status" value="1"/>
</dbReference>
<evidence type="ECO:0000256" key="6">
    <source>
        <dbReference type="ARBA" id="ARBA00022917"/>
    </source>
</evidence>
<dbReference type="SUPFAM" id="SSF52374">
    <property type="entry name" value="Nucleotidylyl transferase"/>
    <property type="match status" value="1"/>
</dbReference>
<dbReference type="GO" id="GO:0002161">
    <property type="term" value="F:aminoacyl-tRNA deacylase activity"/>
    <property type="evidence" value="ECO:0007669"/>
    <property type="project" value="InterPro"/>
</dbReference>
<accession>A0A0E9N905</accession>
<gene>
    <name evidence="13" type="ORF">G7K_0433-t1</name>
</gene>
<reference evidence="13 14" key="1">
    <citation type="journal article" date="2011" name="J. Gen. Appl. Microbiol.">
        <title>Draft genome sequencing of the enigmatic yeast Saitoella complicata.</title>
        <authorList>
            <person name="Nishida H."/>
            <person name="Hamamoto M."/>
            <person name="Sugiyama J."/>
        </authorList>
    </citation>
    <scope>NUCLEOTIDE SEQUENCE [LARGE SCALE GENOMIC DNA]</scope>
    <source>
        <strain evidence="13 14">NRRL Y-17804</strain>
    </source>
</reference>
<sequence>MATVDPSVTSAQTLQLAKTAKRDYLVAIEQRYQDLWRQQAVFEQNPPSPEDLAAANLDASSDPDNVREAYPKWFGTMAYPYMNGSLHLGHAFTLTKVEFAAGWERMQGKRALFPLGFHCTGMPIKSAADKIARELEMFGPEFKLPEETDEDLANGTAAVSLNSQPSGNADPTKIVAKKGKQAGKATGLKYQFQIMQLGGVPTSEIHKFADASYWLKYYPPICREDCESFGARVDWRRSMITTDANPYYDSFVQWQMRKLKMLQRIKFGERYTIYSAKDGQPCMDHDRSSGEGVGPQDYTGIKIEVTQWSPAAAEALKSFESELAGKKVFMVAATLRPETMYGQSNCFVGPSITYGLFASNKSDEVFLITRRAANNMAFQGLSPERGVATQLGQIKGDVLVGTKVKAPLSVYEEVYVLPMETVLATKGTGVVTSVPSDSPDDYMTCQDLRKKAEYYKIDPSWASLDAVPIIRTPTYGDLTAPELCKRMKIQSPKDAKLLAEAKEAAYKEGFYQGVMLIGKYAGEKVEKAKPLVRKDLIDASLAFVYNEPEGLVMSRSGDECVVALCDQWYIDYGESTWRAVAERCLGGMNTFAKETRNAFEGVLAWLNQWACARSYGLGTKLPWDPQYLVESLSDSTIYMSYYTIAHQLHSSIDGAKVGPAGVRAEDLNDAVWDYILCRGEKPETSVPIETLDKLRAEFEYFYPLDVRVSGKDLIPNHLTMWIYNHVAIFPERFWPKGVRANGHLLLNGEKMSKSTGNSLTMREAVGKFGADATRIALADAGDAIEDANFEEATANAAVLRLHTLAEWCVEMTKDTTLRTGPKDSLFDRVFENELNALIEVTKEQYDAAYYKNALKWGFYELQSLRDWYREVVAEKGMHKDLVMRFIEVQALLITPVAPHFADFVWMEILENKTTVQNALYPKVSAPVDKTLSATLEYIRGLTSSIHSAEGQQLKKQKKGKQNLAFDPKKPKKLSIFVAAAYPAWQQKYVDLVGEHYDSATNTIDDKALLPKVSKMGEVKKAMAFVQIIKQKLQTRGNVSAEDILSRKQLFSEGEVLSSILGFLEKSVGAKEVEVVVVHETEDGGVKGVKGAEEVEVPVQALSAVPQEPSFVFVNVEA</sequence>
<dbReference type="OMA" id="KFIEWQF"/>
<keyword evidence="7" id="KW-0030">Aminoacyl-tRNA synthetase</keyword>
<evidence type="ECO:0000256" key="9">
    <source>
        <dbReference type="ARBA" id="ARBA00047469"/>
    </source>
</evidence>
<dbReference type="Gene3D" id="1.10.730.10">
    <property type="entry name" value="Isoleucyl-tRNA Synthetase, Domain 1"/>
    <property type="match status" value="1"/>
</dbReference>
<dbReference type="InterPro" id="IPR009008">
    <property type="entry name" value="Val/Leu/Ile-tRNA-synth_edit"/>
</dbReference>
<evidence type="ECO:0000259" key="10">
    <source>
        <dbReference type="Pfam" id="PF00133"/>
    </source>
</evidence>
<dbReference type="EMBL" id="BACD03000002">
    <property type="protein sequence ID" value="GAO46196.1"/>
    <property type="molecule type" value="Genomic_DNA"/>
</dbReference>
<dbReference type="SUPFAM" id="SSF50677">
    <property type="entry name" value="ValRS/IleRS/LeuRS editing domain"/>
    <property type="match status" value="1"/>
</dbReference>
<feature type="domain" description="Aminoacyl-tRNA synthetase class Ia" evidence="10">
    <location>
        <begin position="214"/>
        <end position="789"/>
    </location>
</feature>
<dbReference type="InterPro" id="IPR002300">
    <property type="entry name" value="aa-tRNA-synth_Ia"/>
</dbReference>
<dbReference type="Pfam" id="PF00133">
    <property type="entry name" value="tRNA-synt_1"/>
    <property type="match status" value="2"/>
</dbReference>
<comment type="similarity">
    <text evidence="1">Belongs to the class-I aminoacyl-tRNA synthetase family.</text>
</comment>
<reference evidence="13 14" key="2">
    <citation type="journal article" date="2014" name="J. Gen. Appl. Microbiol.">
        <title>The early diverging ascomycetous budding yeast Saitoella complicata has three histone deacetylases belonging to the Clr6, Hos2, and Rpd3 lineages.</title>
        <authorList>
            <person name="Nishida H."/>
            <person name="Matsumoto T."/>
            <person name="Kondo S."/>
            <person name="Hamamoto M."/>
            <person name="Yoshikawa H."/>
        </authorList>
    </citation>
    <scope>NUCLEOTIDE SEQUENCE [LARGE SCALE GENOMIC DNA]</scope>
    <source>
        <strain evidence="13 14">NRRL Y-17804</strain>
    </source>
</reference>
<dbReference type="Gene3D" id="3.40.50.620">
    <property type="entry name" value="HUPs"/>
    <property type="match status" value="1"/>
</dbReference>
<evidence type="ECO:0000256" key="2">
    <source>
        <dbReference type="ARBA" id="ARBA00013164"/>
    </source>
</evidence>
<keyword evidence="4" id="KW-0547">Nucleotide-binding</keyword>